<gene>
    <name evidence="2" type="ORF">SMN809_LOCUS43090</name>
</gene>
<evidence type="ECO:0000313" key="2">
    <source>
        <dbReference type="EMBL" id="CAF4702026.1"/>
    </source>
</evidence>
<organism evidence="2 3">
    <name type="scientific">Rotaria magnacalcarata</name>
    <dbReference type="NCBI Taxonomy" id="392030"/>
    <lineage>
        <taxon>Eukaryota</taxon>
        <taxon>Metazoa</taxon>
        <taxon>Spiralia</taxon>
        <taxon>Gnathifera</taxon>
        <taxon>Rotifera</taxon>
        <taxon>Eurotatoria</taxon>
        <taxon>Bdelloidea</taxon>
        <taxon>Philodinida</taxon>
        <taxon>Philodinidae</taxon>
        <taxon>Rotaria</taxon>
    </lineage>
</organism>
<protein>
    <submittedName>
        <fullName evidence="2">Uncharacterized protein</fullName>
    </submittedName>
</protein>
<feature type="non-terminal residue" evidence="2">
    <location>
        <position position="48"/>
    </location>
</feature>
<evidence type="ECO:0000256" key="1">
    <source>
        <dbReference type="SAM" id="MobiDB-lite"/>
    </source>
</evidence>
<comment type="caution">
    <text evidence="2">The sequence shown here is derived from an EMBL/GenBank/DDBJ whole genome shotgun (WGS) entry which is preliminary data.</text>
</comment>
<feature type="compositionally biased region" description="Polar residues" evidence="1">
    <location>
        <begin position="1"/>
        <end position="24"/>
    </location>
</feature>
<feature type="region of interest" description="Disordered" evidence="1">
    <location>
        <begin position="1"/>
        <end position="27"/>
    </location>
</feature>
<dbReference type="Proteomes" id="UP000676336">
    <property type="component" value="Unassembled WGS sequence"/>
</dbReference>
<name>A0A8S3AAI0_9BILA</name>
<sequence length="48" mass="5379">MTATGINSIEKNGDQQRLNEGSTNDNDDKLVQEFSHLLEKSKQLFNGL</sequence>
<dbReference type="EMBL" id="CAJOBI010126181">
    <property type="protein sequence ID" value="CAF4702026.1"/>
    <property type="molecule type" value="Genomic_DNA"/>
</dbReference>
<reference evidence="2" key="1">
    <citation type="submission" date="2021-02" db="EMBL/GenBank/DDBJ databases">
        <authorList>
            <person name="Nowell W R."/>
        </authorList>
    </citation>
    <scope>NUCLEOTIDE SEQUENCE</scope>
</reference>
<accession>A0A8S3AAI0</accession>
<evidence type="ECO:0000313" key="3">
    <source>
        <dbReference type="Proteomes" id="UP000676336"/>
    </source>
</evidence>
<dbReference type="AlphaFoldDB" id="A0A8S3AAI0"/>
<proteinExistence type="predicted"/>